<evidence type="ECO:0000313" key="3">
    <source>
        <dbReference type="Proteomes" id="UP000007394"/>
    </source>
</evidence>
<dbReference type="Proteomes" id="UP000007394">
    <property type="component" value="Chromosome"/>
</dbReference>
<dbReference type="KEGG" id="ial:IALB_1614"/>
<evidence type="ECO:0000259" key="1">
    <source>
        <dbReference type="Pfam" id="PF20094"/>
    </source>
</evidence>
<dbReference type="STRING" id="945713.IALB_1614"/>
<feature type="domain" description="GWxTD" evidence="1">
    <location>
        <begin position="296"/>
        <end position="407"/>
    </location>
</feature>
<evidence type="ECO:0000313" key="2">
    <source>
        <dbReference type="EMBL" id="AFH49322.1"/>
    </source>
</evidence>
<organism evidence="2 3">
    <name type="scientific">Ignavibacterium album (strain DSM 19864 / JCM 16511 / NBRC 101810 / Mat9-16)</name>
    <dbReference type="NCBI Taxonomy" id="945713"/>
    <lineage>
        <taxon>Bacteria</taxon>
        <taxon>Pseudomonadati</taxon>
        <taxon>Ignavibacteriota</taxon>
        <taxon>Ignavibacteria</taxon>
        <taxon>Ignavibacteriales</taxon>
        <taxon>Ignavibacteriaceae</taxon>
        <taxon>Ignavibacterium</taxon>
    </lineage>
</organism>
<name>I0AK15_IGNAJ</name>
<accession>I0AK15</accession>
<dbReference type="RefSeq" id="WP_014560475.1">
    <property type="nucleotide sequence ID" value="NC_017464.1"/>
</dbReference>
<protein>
    <recommendedName>
        <fullName evidence="1">GWxTD domain-containing protein</fullName>
    </recommendedName>
</protein>
<keyword evidence="3" id="KW-1185">Reference proteome</keyword>
<dbReference type="AlphaFoldDB" id="I0AK15"/>
<dbReference type="InterPro" id="IPR030959">
    <property type="entry name" value="GWxTD_dom"/>
</dbReference>
<dbReference type="NCBIfam" id="TIGR04514">
    <property type="entry name" value="GWxTD_dom"/>
    <property type="match status" value="1"/>
</dbReference>
<dbReference type="Pfam" id="PF20094">
    <property type="entry name" value="GWxTD_dom"/>
    <property type="match status" value="1"/>
</dbReference>
<dbReference type="OrthoDB" id="1522692at2"/>
<reference evidence="2 3" key="1">
    <citation type="journal article" date="2012" name="Front. Microbiol.">
        <title>Complete genome of Ignavibacterium album, a metabolically versatile, flagellated, facultative anaerobe from the phylum Chlorobi.</title>
        <authorList>
            <person name="Liu Z."/>
            <person name="Frigaard N.-U."/>
            <person name="Vogl K."/>
            <person name="Iino T."/>
            <person name="Ohkuma M."/>
            <person name="Overmann J."/>
            <person name="Bryant D.A."/>
        </authorList>
    </citation>
    <scope>NUCLEOTIDE SEQUENCE [LARGE SCALE GENOMIC DNA]</scope>
    <source>
        <strain evidence="3">DSM 19864 / JCM 16511 / NBRC 101810 / Mat9-16</strain>
    </source>
</reference>
<gene>
    <name evidence="2" type="ordered locus">IALB_1614</name>
</gene>
<dbReference type="HOGENOM" id="CLU_672345_0_0_10"/>
<proteinExistence type="predicted"/>
<sequence length="420" mass="49570">MKKIFLILLISFCPIIFGQNGFFNKREIPVFRPNIHTEFLIYKLNDDYQMTYLYKIPYSRLVFEKVNDHFESQFELAIEVMNKENKIVKREFVKDKLLSFNFDETISHNKFLENFVTLYLPKDVYTFQIIFEDKLTNRQRPQPQIKISLEDSTKKYSPILIEKKIENGKYFIANFSGIIPFSRENFDLIFFPDKILTDNKYIIRIMQRDSVYLKQNIYPTTFGKPVFEKLNNKVALSFDSTFTLKGLIIKDINKNLFEGEYQLQIISDDGNEIDSSTLKVNWFTKPFSLNDVDFALEMISNIESENALDNLLKQNLSSEELLKKYWKSKDPTPQTSFNELMEVFYDRVDYAELNFRNLSGSSGAKSDRGKVYIQNGAPDRIDRGVNYDGKITETWYYENPKRVFVFVDRRGDGSFKLESQ</sequence>
<dbReference type="EMBL" id="CP003418">
    <property type="protein sequence ID" value="AFH49322.1"/>
    <property type="molecule type" value="Genomic_DNA"/>
</dbReference>